<sequence>MFLKYLSFYHWIWKHRKHNPTPMVIEELCHQFSLASIKKSTNNFDKNQKVGSGSLGIVYKGCLQLHNDTIDSMVIIKRVHPITDKKLREFRNEIELLCQLDHPNLVNLFGYCDHKDEKIIVYGYNSNGSLYNLLCCKHSSMKPLTWKQRLKICIGVACGLHYLHTGTKRTIFHCDIQSHKILLDSNMVPKLSDFWISLQGPLFTSMPKPKSILNDNIVGSYGYVAPEILENNKATYKCDAYSFGILLLEVLCWEKLENVKRQRLPMEENIDENIKGNIAPECWEIFVDVTKRCLKYDPNERPTMGEVEVQLELALSLQEKADNNKNINVDNDHYTLSSTTIIDE</sequence>
<comment type="caution">
    <text evidence="1">The sequence shown here is derived from an EMBL/GenBank/DDBJ whole genome shotgun (WGS) entry which is preliminary data.</text>
</comment>
<proteinExistence type="predicted"/>
<reference evidence="1" key="1">
    <citation type="submission" date="2023-10" db="EMBL/GenBank/DDBJ databases">
        <authorList>
            <person name="Rodriguez Cubillos JULIANA M."/>
            <person name="De Vega J."/>
        </authorList>
    </citation>
    <scope>NUCLEOTIDE SEQUENCE</scope>
</reference>
<keyword evidence="2" id="KW-1185">Reference proteome</keyword>
<name>A0ACB0LPU7_TRIPR</name>
<protein>
    <submittedName>
        <fullName evidence="1">Uncharacterized protein</fullName>
    </submittedName>
</protein>
<dbReference type="EMBL" id="CASHSV030000615">
    <property type="protein sequence ID" value="CAJ2669152.1"/>
    <property type="molecule type" value="Genomic_DNA"/>
</dbReference>
<evidence type="ECO:0000313" key="1">
    <source>
        <dbReference type="EMBL" id="CAJ2669152.1"/>
    </source>
</evidence>
<evidence type="ECO:0000313" key="2">
    <source>
        <dbReference type="Proteomes" id="UP001177021"/>
    </source>
</evidence>
<gene>
    <name evidence="1" type="ORF">MILVUS5_LOCUS33413</name>
</gene>
<dbReference type="Proteomes" id="UP001177021">
    <property type="component" value="Unassembled WGS sequence"/>
</dbReference>
<organism evidence="1 2">
    <name type="scientific">Trifolium pratense</name>
    <name type="common">Red clover</name>
    <dbReference type="NCBI Taxonomy" id="57577"/>
    <lineage>
        <taxon>Eukaryota</taxon>
        <taxon>Viridiplantae</taxon>
        <taxon>Streptophyta</taxon>
        <taxon>Embryophyta</taxon>
        <taxon>Tracheophyta</taxon>
        <taxon>Spermatophyta</taxon>
        <taxon>Magnoliopsida</taxon>
        <taxon>eudicotyledons</taxon>
        <taxon>Gunneridae</taxon>
        <taxon>Pentapetalae</taxon>
        <taxon>rosids</taxon>
        <taxon>fabids</taxon>
        <taxon>Fabales</taxon>
        <taxon>Fabaceae</taxon>
        <taxon>Papilionoideae</taxon>
        <taxon>50 kb inversion clade</taxon>
        <taxon>NPAAA clade</taxon>
        <taxon>Hologalegina</taxon>
        <taxon>IRL clade</taxon>
        <taxon>Trifolieae</taxon>
        <taxon>Trifolium</taxon>
    </lineage>
</organism>
<accession>A0ACB0LPU7</accession>